<dbReference type="RefSeq" id="WP_091590128.1">
    <property type="nucleotide sequence ID" value="NZ_FNEE01000001.1"/>
</dbReference>
<dbReference type="GO" id="GO:0046677">
    <property type="term" value="P:response to antibiotic"/>
    <property type="evidence" value="ECO:0007669"/>
    <property type="project" value="UniProtKB-UniRule"/>
</dbReference>
<evidence type="ECO:0000256" key="5">
    <source>
        <dbReference type="PIRNR" id="PIRNR026412"/>
    </source>
</evidence>
<gene>
    <name evidence="7" type="ORF">SAMN05428953_101263</name>
</gene>
<keyword evidence="4 5" id="KW-0046">Antibiotic resistance</keyword>
<feature type="chain" id="PRO_5011449719" description="Virginiamycin B lyase" evidence="6">
    <location>
        <begin position="22"/>
        <end position="323"/>
    </location>
</feature>
<evidence type="ECO:0000256" key="4">
    <source>
        <dbReference type="ARBA" id="ARBA00023251"/>
    </source>
</evidence>
<dbReference type="EC" id="4.2.99.-" evidence="5"/>
<dbReference type="GO" id="GO:0030288">
    <property type="term" value="C:outer membrane-bounded periplasmic space"/>
    <property type="evidence" value="ECO:0007669"/>
    <property type="project" value="TreeGrafter"/>
</dbReference>
<comment type="function">
    <text evidence="5">Inactivates the type B streptogramin antibiotics by linearizing the lactone ring at the ester linkage, generating a free phenylglycine carboxylate and converting the threonyl moiety into 2-amino-butenoic acid.</text>
</comment>
<accession>A0A1G8I5C8</accession>
<keyword evidence="6" id="KW-0732">Signal</keyword>
<dbReference type="EMBL" id="FNEE01000001">
    <property type="protein sequence ID" value="SDI14047.1"/>
    <property type="molecule type" value="Genomic_DNA"/>
</dbReference>
<dbReference type="GO" id="GO:0000287">
    <property type="term" value="F:magnesium ion binding"/>
    <property type="evidence" value="ECO:0007669"/>
    <property type="project" value="UniProtKB-UniRule"/>
</dbReference>
<dbReference type="Pfam" id="PF24684">
    <property type="entry name" value="Vgb_lyase"/>
    <property type="match status" value="1"/>
</dbReference>
<dbReference type="GO" id="GO:0016835">
    <property type="term" value="F:carbon-oxygen lyase activity"/>
    <property type="evidence" value="ECO:0007669"/>
    <property type="project" value="UniProtKB-UniRule"/>
</dbReference>
<dbReference type="AlphaFoldDB" id="A0A1G8I5C8"/>
<evidence type="ECO:0000256" key="3">
    <source>
        <dbReference type="ARBA" id="ARBA00023239"/>
    </source>
</evidence>
<proteinExistence type="inferred from homology"/>
<protein>
    <recommendedName>
        <fullName evidence="5">Virginiamycin B lyase</fullName>
        <ecNumber evidence="5">4.2.99.-</ecNumber>
    </recommendedName>
    <alternativeName>
        <fullName evidence="5">Streptogramin B lyase</fullName>
    </alternativeName>
</protein>
<reference evidence="8" key="1">
    <citation type="submission" date="2016-10" db="EMBL/GenBank/DDBJ databases">
        <authorList>
            <person name="Varghese N."/>
            <person name="Submissions S."/>
        </authorList>
    </citation>
    <scope>NUCLEOTIDE SEQUENCE [LARGE SCALE GENOMIC DNA]</scope>
    <source>
        <strain evidence="8">CGMCC 1.11022</strain>
    </source>
</reference>
<comment type="similarity">
    <text evidence="5">Belongs to the Vgb family.</text>
</comment>
<keyword evidence="2 5" id="KW-0460">Magnesium</keyword>
<dbReference type="InterPro" id="IPR011217">
    <property type="entry name" value="Vgb_bact"/>
</dbReference>
<dbReference type="GO" id="GO:0017001">
    <property type="term" value="P:antibiotic catabolic process"/>
    <property type="evidence" value="ECO:0007669"/>
    <property type="project" value="UniProtKB-UniRule"/>
</dbReference>
<keyword evidence="8" id="KW-1185">Reference proteome</keyword>
<keyword evidence="3 5" id="KW-0456">Lyase</keyword>
<dbReference type="PIRSF" id="PIRSF026412">
    <property type="entry name" value="Streptogrm_lyase"/>
    <property type="match status" value="1"/>
</dbReference>
<dbReference type="Proteomes" id="UP000198894">
    <property type="component" value="Unassembled WGS sequence"/>
</dbReference>
<organism evidence="7 8">
    <name type="scientific">Mesorhizobium muleiense</name>
    <dbReference type="NCBI Taxonomy" id="1004279"/>
    <lineage>
        <taxon>Bacteria</taxon>
        <taxon>Pseudomonadati</taxon>
        <taxon>Pseudomonadota</taxon>
        <taxon>Alphaproteobacteria</taxon>
        <taxon>Hyphomicrobiales</taxon>
        <taxon>Phyllobacteriaceae</taxon>
        <taxon>Mesorhizobium</taxon>
    </lineage>
</organism>
<dbReference type="SUPFAM" id="SSF101898">
    <property type="entry name" value="NHL repeat"/>
    <property type="match status" value="1"/>
</dbReference>
<evidence type="ECO:0000256" key="6">
    <source>
        <dbReference type="SAM" id="SignalP"/>
    </source>
</evidence>
<comment type="subunit">
    <text evidence="5">Monomer.</text>
</comment>
<comment type="cofactor">
    <cofactor evidence="5">
        <name>Mg(2+)</name>
        <dbReference type="ChEBI" id="CHEBI:18420"/>
    </cofactor>
</comment>
<name>A0A1G8I5C8_9HYPH</name>
<sequence>MFRTIASALFAALLCSVAARAASEEVRYYPVPEGAGPHDVAPAPDGSVWYTAQAQGALGRLDPDTGAVRHITLGDGSAPHGVIVGPDGAAWVTDGGLSAIVRVDAETEAVKAFPLPEGHRYANLNTASFDKHGRLWFTGQEGIYGRLDPASGKVDVWNAPRGRGAYGITTTPSGEVYYASLAGNHIARIDVSTGEASPIDPPTVDQGARRVWSDSKGRIWVSEWNAGQVSVFDPAANDWRSWKLPGDEPQAYAVYVDERDKVWLTDFSANAIVRFDPATQTIASFPSDRDNANVRQLNGRSGEVWGAESGTDRLVLIETETGE</sequence>
<evidence type="ECO:0000313" key="7">
    <source>
        <dbReference type="EMBL" id="SDI14047.1"/>
    </source>
</evidence>
<keyword evidence="1 5" id="KW-0479">Metal-binding</keyword>
<dbReference type="PANTHER" id="PTHR40274:SF3">
    <property type="entry name" value="VIRGINIAMYCIN B LYASE"/>
    <property type="match status" value="1"/>
</dbReference>
<evidence type="ECO:0000256" key="1">
    <source>
        <dbReference type="ARBA" id="ARBA00022723"/>
    </source>
</evidence>
<evidence type="ECO:0000313" key="8">
    <source>
        <dbReference type="Proteomes" id="UP000198894"/>
    </source>
</evidence>
<dbReference type="InterPro" id="IPR051344">
    <property type="entry name" value="Vgb"/>
</dbReference>
<dbReference type="Gene3D" id="2.130.10.10">
    <property type="entry name" value="YVTN repeat-like/Quinoprotein amine dehydrogenase"/>
    <property type="match status" value="2"/>
</dbReference>
<dbReference type="InterPro" id="IPR015943">
    <property type="entry name" value="WD40/YVTN_repeat-like_dom_sf"/>
</dbReference>
<feature type="signal peptide" evidence="6">
    <location>
        <begin position="1"/>
        <end position="21"/>
    </location>
</feature>
<dbReference type="PANTHER" id="PTHR40274">
    <property type="entry name" value="VIRGINIAMYCIN B LYASE"/>
    <property type="match status" value="1"/>
</dbReference>
<evidence type="ECO:0000256" key="2">
    <source>
        <dbReference type="ARBA" id="ARBA00022842"/>
    </source>
</evidence>